<name>A0A158JI79_9BURK</name>
<organism evidence="1 2">
    <name type="scientific">Caballeronia udeis</name>
    <dbReference type="NCBI Taxonomy" id="1232866"/>
    <lineage>
        <taxon>Bacteria</taxon>
        <taxon>Pseudomonadati</taxon>
        <taxon>Pseudomonadota</taxon>
        <taxon>Betaproteobacteria</taxon>
        <taxon>Burkholderiales</taxon>
        <taxon>Burkholderiaceae</taxon>
        <taxon>Caballeronia</taxon>
    </lineage>
</organism>
<reference evidence="1 2" key="1">
    <citation type="submission" date="2016-01" db="EMBL/GenBank/DDBJ databases">
        <authorList>
            <person name="Oliw E.H."/>
        </authorList>
    </citation>
    <scope>NUCLEOTIDE SEQUENCE [LARGE SCALE GENOMIC DNA]</scope>
    <source>
        <strain evidence="1">LMG 27134</strain>
    </source>
</reference>
<protein>
    <recommendedName>
        <fullName evidence="3">Integrase</fullName>
    </recommendedName>
</protein>
<evidence type="ECO:0000313" key="1">
    <source>
        <dbReference type="EMBL" id="SAL68577.1"/>
    </source>
</evidence>
<dbReference type="AlphaFoldDB" id="A0A158JI79"/>
<evidence type="ECO:0008006" key="3">
    <source>
        <dbReference type="Google" id="ProtNLM"/>
    </source>
</evidence>
<sequence length="51" mass="5678">MPGFKRFRSAATTISGIELTHRIRKGQFNLATLDLKDTATPCVWNAVLSDQ</sequence>
<dbReference type="EMBL" id="FCOK02000093">
    <property type="protein sequence ID" value="SAL68577.1"/>
    <property type="molecule type" value="Genomic_DNA"/>
</dbReference>
<dbReference type="Proteomes" id="UP000054683">
    <property type="component" value="Unassembled WGS sequence"/>
</dbReference>
<accession>A0A158JI79</accession>
<proteinExistence type="predicted"/>
<gene>
    <name evidence="1" type="ORF">AWB69_08044</name>
</gene>
<evidence type="ECO:0000313" key="2">
    <source>
        <dbReference type="Proteomes" id="UP000054683"/>
    </source>
</evidence>